<dbReference type="OrthoDB" id="311279at2759"/>
<proteinExistence type="predicted"/>
<dbReference type="Proteomes" id="UP000612055">
    <property type="component" value="Unassembled WGS sequence"/>
</dbReference>
<dbReference type="PANTHER" id="PTHR43941:SF1">
    <property type="entry name" value="STRUCTURAL MAINTENANCE OF CHROMOSOMES PROTEIN 2"/>
    <property type="match status" value="1"/>
</dbReference>
<dbReference type="AlphaFoldDB" id="A0A835XR60"/>
<feature type="coiled-coil region" evidence="1">
    <location>
        <begin position="22"/>
        <end position="95"/>
    </location>
</feature>
<comment type="caution">
    <text evidence="3">The sequence shown here is derived from an EMBL/GenBank/DDBJ whole genome shotgun (WGS) entry which is preliminary data.</text>
</comment>
<evidence type="ECO:0000313" key="3">
    <source>
        <dbReference type="EMBL" id="KAG2488733.1"/>
    </source>
</evidence>
<organism evidence="3 4">
    <name type="scientific">Edaphochlamys debaryana</name>
    <dbReference type="NCBI Taxonomy" id="47281"/>
    <lineage>
        <taxon>Eukaryota</taxon>
        <taxon>Viridiplantae</taxon>
        <taxon>Chlorophyta</taxon>
        <taxon>core chlorophytes</taxon>
        <taxon>Chlorophyceae</taxon>
        <taxon>CS clade</taxon>
        <taxon>Chlamydomonadales</taxon>
        <taxon>Chlamydomonadales incertae sedis</taxon>
        <taxon>Edaphochlamys</taxon>
    </lineage>
</organism>
<feature type="region of interest" description="Disordered" evidence="2">
    <location>
        <begin position="673"/>
        <end position="698"/>
    </location>
</feature>
<feature type="coiled-coil region" evidence="1">
    <location>
        <begin position="181"/>
        <end position="261"/>
    </location>
</feature>
<feature type="coiled-coil region" evidence="1">
    <location>
        <begin position="360"/>
        <end position="513"/>
    </location>
</feature>
<sequence length="727" mass="80327">MSESVVSDYGSEDVAQQTIAIITQLKAENVDLKRNFENLKALHLQLSENYKGLQGRYSGLYEERNNVEKQYQSLCESWRIELEEKQKQLEATKAQILGPRDLEVLRVKLLEELEAPYRAKCDNLAREAESSHQAYVKLRRDYEELQNTYRSLEVRTVGDQEAHRLEVTALTRDARDKTAQLLVAQNKLATAETNLRALHRDLEAARYSSSQMKQELEEVRRQKEKAVVERENAAVAAEKRVKAAEDEAQQLMAFVESVNRKNRHLVQELADSQRSAEDLFAANVRLQSAQVQLQAQLESATRVAAQEKASLLAEHEEAVQRLEDKLTASAAEAARRESLVAELKLAQQEELTKLVATWEVRLAEERRASAERARELMDQKADASERAAAQQRLAEEMRREAEANLRAAQGEADNATRQAATETARCEGLSKQVSELQLQLDSAKAELAEIKSEMVRTQMTCQQLAEKRSDMEARLKAQEEAVVQARAARDALASELEAVRREAEVERDQAARHSDSARAAWALEKAALAKRYQAAIKELGARHEAELRRVKRKAKGAHVAVAALTDEVAELKFKAAEAQHATHMSEVLYLGASGGPNTARSASPFRDRAPYSPGGIAGADYYHGYSPSRPTTAPSFLPSAPQPNVVIVTGNGAGGGAGVAAAAAAGAAAGAASAHQQQQQAEREREVREAEEGEERGAMVDQALLSSIAALRHRQQQYMDAARLGPV</sequence>
<gene>
    <name evidence="3" type="ORF">HYH03_012732</name>
</gene>
<accession>A0A835XR60</accession>
<feature type="compositionally biased region" description="Basic and acidic residues" evidence="2">
    <location>
        <begin position="681"/>
        <end position="698"/>
    </location>
</feature>
<protein>
    <submittedName>
        <fullName evidence="3">Uncharacterized protein</fullName>
    </submittedName>
</protein>
<name>A0A835XR60_9CHLO</name>
<evidence type="ECO:0000256" key="2">
    <source>
        <dbReference type="SAM" id="MobiDB-lite"/>
    </source>
</evidence>
<feature type="coiled-coil region" evidence="1">
    <location>
        <begin position="128"/>
        <end position="155"/>
    </location>
</feature>
<keyword evidence="1" id="KW-0175">Coiled coil</keyword>
<evidence type="ECO:0000256" key="1">
    <source>
        <dbReference type="SAM" id="Coils"/>
    </source>
</evidence>
<dbReference type="PANTHER" id="PTHR43941">
    <property type="entry name" value="STRUCTURAL MAINTENANCE OF CHROMOSOMES PROTEIN 2"/>
    <property type="match status" value="1"/>
</dbReference>
<reference evidence="3" key="1">
    <citation type="journal article" date="2020" name="bioRxiv">
        <title>Comparative genomics of Chlamydomonas.</title>
        <authorList>
            <person name="Craig R.J."/>
            <person name="Hasan A.R."/>
            <person name="Ness R.W."/>
            <person name="Keightley P.D."/>
        </authorList>
    </citation>
    <scope>NUCLEOTIDE SEQUENCE</scope>
    <source>
        <strain evidence="3">CCAP 11/70</strain>
    </source>
</reference>
<evidence type="ECO:0000313" key="4">
    <source>
        <dbReference type="Proteomes" id="UP000612055"/>
    </source>
</evidence>
<dbReference type="EMBL" id="JAEHOE010000080">
    <property type="protein sequence ID" value="KAG2488733.1"/>
    <property type="molecule type" value="Genomic_DNA"/>
</dbReference>
<feature type="coiled-coil region" evidence="1">
    <location>
        <begin position="305"/>
        <end position="332"/>
    </location>
</feature>
<keyword evidence="4" id="KW-1185">Reference proteome</keyword>